<organism evidence="1 2">
    <name type="scientific">Fusarium decemcellulare</name>
    <dbReference type="NCBI Taxonomy" id="57161"/>
    <lineage>
        <taxon>Eukaryota</taxon>
        <taxon>Fungi</taxon>
        <taxon>Dikarya</taxon>
        <taxon>Ascomycota</taxon>
        <taxon>Pezizomycotina</taxon>
        <taxon>Sordariomycetes</taxon>
        <taxon>Hypocreomycetidae</taxon>
        <taxon>Hypocreales</taxon>
        <taxon>Nectriaceae</taxon>
        <taxon>Fusarium</taxon>
        <taxon>Fusarium decemcellulare species complex</taxon>
    </lineage>
</organism>
<dbReference type="Proteomes" id="UP001148629">
    <property type="component" value="Unassembled WGS sequence"/>
</dbReference>
<protein>
    <submittedName>
        <fullName evidence="1">Uncharacterized protein</fullName>
    </submittedName>
</protein>
<proteinExistence type="predicted"/>
<dbReference type="EMBL" id="JANRMS010003432">
    <property type="protein sequence ID" value="KAJ3518438.1"/>
    <property type="molecule type" value="Genomic_DNA"/>
</dbReference>
<keyword evidence="2" id="KW-1185">Reference proteome</keyword>
<reference evidence="1" key="1">
    <citation type="submission" date="2022-08" db="EMBL/GenBank/DDBJ databases">
        <title>Genome Sequence of Fusarium decemcellulare.</title>
        <authorList>
            <person name="Buettner E."/>
        </authorList>
    </citation>
    <scope>NUCLEOTIDE SEQUENCE</scope>
    <source>
        <strain evidence="1">Babe19</strain>
    </source>
</reference>
<gene>
    <name evidence="1" type="ORF">NM208_g14512</name>
</gene>
<evidence type="ECO:0000313" key="1">
    <source>
        <dbReference type="EMBL" id="KAJ3518438.1"/>
    </source>
</evidence>
<accession>A0ACC1RHK9</accession>
<name>A0ACC1RHK9_9HYPO</name>
<comment type="caution">
    <text evidence="1">The sequence shown here is derived from an EMBL/GenBank/DDBJ whole genome shotgun (WGS) entry which is preliminary data.</text>
</comment>
<evidence type="ECO:0000313" key="2">
    <source>
        <dbReference type="Proteomes" id="UP001148629"/>
    </source>
</evidence>
<sequence>MGKQLMRGASPKALGANEQDMRRETDRKDDHLTKATANKQMCRGATDAAQWRVERRASSMARVVIGTRALLGVLFIVDTEHTESLESGALWVRWIGHEKLGGHGNAGEHDRDTTHRSLLPRSSLMTTLPWIYSEKGSREGIGRQGWWQLASKEGPRLLGRQVAVGGWQQLRFSGKGRSRASIITDQLLLEEGRVNLGTSGAARTTAGSRRSGSLSLGRRSPNVHPHSWLAASVTWDGTGDADFWIGAAFHNPQFHLSLPVLSEFLCWVASAHSAASAGGGAGDGGDARRCWGTSNPGLAESVGQQRRWMDNIWRFDEGHPMEKQDILGGTRSGPVKSPQKGLASLAGIGDWDWVLSAAGLTSDLFRRSLSWLPCPIEMGWPVNEQRIHVPVAGVCINQGATLGGHGRESMTRTQDDNDSGAGAPIARRHLCIQGKR</sequence>